<dbReference type="HOGENOM" id="CLU_423860_0_0_1"/>
<dbReference type="Gene3D" id="2.120.10.30">
    <property type="entry name" value="TolB, C-terminal domain"/>
    <property type="match status" value="1"/>
</dbReference>
<feature type="region of interest" description="Disordered" evidence="7">
    <location>
        <begin position="318"/>
        <end position="339"/>
    </location>
</feature>
<dbReference type="PANTHER" id="PTHR25464">
    <property type="entry name" value="TRIPARTITE MOTIF-CONTAINING PROTEIN 2-LIKE PROTEIN"/>
    <property type="match status" value="1"/>
</dbReference>
<dbReference type="Ensembl" id="ENSOGAT00000024734.1">
    <property type="protein sequence ID" value="ENSOGAP00000019424.1"/>
    <property type="gene ID" value="ENSOGAG00000024191.1"/>
</dbReference>
<reference evidence="9" key="2">
    <citation type="submission" date="2025-08" db="UniProtKB">
        <authorList>
            <consortium name="Ensembl"/>
        </authorList>
    </citation>
    <scope>IDENTIFICATION</scope>
</reference>
<evidence type="ECO:0000256" key="6">
    <source>
        <dbReference type="PROSITE-ProRule" id="PRU00504"/>
    </source>
</evidence>
<keyword evidence="2" id="KW-0677">Repeat</keyword>
<keyword evidence="1" id="KW-0479">Metal-binding</keyword>
<dbReference type="eggNOG" id="KOG2177">
    <property type="taxonomic scope" value="Eukaryota"/>
</dbReference>
<evidence type="ECO:0000256" key="5">
    <source>
        <dbReference type="PROSITE-ProRule" id="PRU00175"/>
    </source>
</evidence>
<dbReference type="PROSITE" id="PS51125">
    <property type="entry name" value="NHL"/>
    <property type="match status" value="2"/>
</dbReference>
<sequence>AMAAAAAPHLNLNAREVLECPICREAFTEELLRPSLLHCGRPICLRCLEKLLASSTNAVHCPFCSKITGISLTQLTDNPMVLRPRGCSCAGLWAASGLVVLPGPGLVLCEPCREGEHQPPGHCTFPVKEAAEELCRDFGEKLTRLRELMGELQLRKVALEGVSKGLRARCKAVLQEYGHEEERRIQAELAPSLSEVLHSLLSGWEAETCDSQVVEEQRCRVNCRGAAVSCCDCFLAQTKQADVALVEETADEEEPELASGASLPRELTRQDVELLKGPVGPLQIRQAVKKPQTVNIKNSSAMEAAASAASTSVTFREMDMSPEEGAASPRPSPAKQRGPEAASSIQQCLFLRRWGPKGALGMFNLPVSLYVTSQGEVLVMDRSNYTSLHPQRLFEVNLHRPSGSDSFVLSFLGADMPNLTPLSVAMNCHGLTGVTNSCNNSLKVYTWDGHCMACHRSKPWGIPALPSGQFVVTDVKGGKLWCFTVERGTGVVKYSCLCSTVGPQFVTCDSEGTVNFTQGLCVNLENKNEHQLEGVFSIGSVGPGQLGCQISHFSPENGDFRCIAGRCVDARDLTVADSSRKEILHFPKGGGCSVLIREGLTCPVGIALTPEGQLLVLDSWDHFIKIYTHHLRRYSTP</sequence>
<evidence type="ECO:0000259" key="8">
    <source>
        <dbReference type="PROSITE" id="PS50089"/>
    </source>
</evidence>
<feature type="repeat" description="NHL" evidence="6">
    <location>
        <begin position="591"/>
        <end position="630"/>
    </location>
</feature>
<feature type="domain" description="RING-type" evidence="8">
    <location>
        <begin position="20"/>
        <end position="65"/>
    </location>
</feature>
<dbReference type="PANTHER" id="PTHR25464:SF3">
    <property type="entry name" value="E3 UBIQUITIN-PROTEIN LIGASE TRIM32"/>
    <property type="match status" value="1"/>
</dbReference>
<dbReference type="PROSITE" id="PS50089">
    <property type="entry name" value="ZF_RING_2"/>
    <property type="match status" value="1"/>
</dbReference>
<dbReference type="Gene3D" id="3.30.40.10">
    <property type="entry name" value="Zinc/RING finger domain, C3HC4 (zinc finger)"/>
    <property type="match status" value="1"/>
</dbReference>
<evidence type="ECO:0000256" key="3">
    <source>
        <dbReference type="ARBA" id="ARBA00022771"/>
    </source>
</evidence>
<dbReference type="GO" id="GO:0008270">
    <property type="term" value="F:zinc ion binding"/>
    <property type="evidence" value="ECO:0007669"/>
    <property type="project" value="UniProtKB-KW"/>
</dbReference>
<dbReference type="EMBL" id="AAQR03000070">
    <property type="status" value="NOT_ANNOTATED_CDS"/>
    <property type="molecule type" value="Genomic_DNA"/>
</dbReference>
<dbReference type="InterPro" id="IPR011042">
    <property type="entry name" value="6-blade_b-propeller_TolB-like"/>
</dbReference>
<reference evidence="10" key="1">
    <citation type="submission" date="2011-03" db="EMBL/GenBank/DDBJ databases">
        <title>Version 3 of the genome sequence of Otolemur garnettii (Bushbaby).</title>
        <authorList>
            <consortium name="The Broad Institute Genome Sequencing Platform"/>
            <person name="Di Palma F."/>
            <person name="Johnson J."/>
            <person name="Lander E.S."/>
            <person name="Lindblad-Toh K."/>
            <person name="Jaffe D.B."/>
            <person name="Gnerre S."/>
            <person name="MacCallum I."/>
            <person name="Przybylski D."/>
            <person name="Ribeiro F.J."/>
            <person name="Burton J.N."/>
            <person name="Walker B.J."/>
            <person name="Sharpe T."/>
            <person name="Hall G."/>
        </authorList>
    </citation>
    <scope>NUCLEOTIDE SEQUENCE [LARGE SCALE GENOMIC DNA]</scope>
</reference>
<dbReference type="InParanoid" id="H0XTI2"/>
<reference evidence="9" key="3">
    <citation type="submission" date="2025-09" db="UniProtKB">
        <authorList>
            <consortium name="Ensembl"/>
        </authorList>
    </citation>
    <scope>IDENTIFICATION</scope>
</reference>
<dbReference type="GO" id="GO:0005737">
    <property type="term" value="C:cytoplasm"/>
    <property type="evidence" value="ECO:0007669"/>
    <property type="project" value="TreeGrafter"/>
</dbReference>
<name>H0XTI2_OTOGA</name>
<dbReference type="InterPro" id="IPR001258">
    <property type="entry name" value="NHL_repeat"/>
</dbReference>
<evidence type="ECO:0000256" key="7">
    <source>
        <dbReference type="SAM" id="MobiDB-lite"/>
    </source>
</evidence>
<dbReference type="SUPFAM" id="SSF101898">
    <property type="entry name" value="NHL repeat"/>
    <property type="match status" value="1"/>
</dbReference>
<proteinExistence type="predicted"/>
<dbReference type="Proteomes" id="UP000005225">
    <property type="component" value="Unassembled WGS sequence"/>
</dbReference>
<evidence type="ECO:0000313" key="10">
    <source>
        <dbReference type="Proteomes" id="UP000005225"/>
    </source>
</evidence>
<dbReference type="Pfam" id="PF01436">
    <property type="entry name" value="NHL"/>
    <property type="match status" value="1"/>
</dbReference>
<evidence type="ECO:0000256" key="4">
    <source>
        <dbReference type="ARBA" id="ARBA00022833"/>
    </source>
</evidence>
<keyword evidence="4" id="KW-0862">Zinc</keyword>
<dbReference type="InterPro" id="IPR013083">
    <property type="entry name" value="Znf_RING/FYVE/PHD"/>
</dbReference>
<accession>H0XTI2</accession>
<feature type="repeat" description="NHL" evidence="6">
    <location>
        <begin position="455"/>
        <end position="486"/>
    </location>
</feature>
<dbReference type="SMART" id="SM00184">
    <property type="entry name" value="RING"/>
    <property type="match status" value="1"/>
</dbReference>
<keyword evidence="10" id="KW-1185">Reference proteome</keyword>
<evidence type="ECO:0000256" key="1">
    <source>
        <dbReference type="ARBA" id="ARBA00022723"/>
    </source>
</evidence>
<dbReference type="InterPro" id="IPR001841">
    <property type="entry name" value="Znf_RING"/>
</dbReference>
<dbReference type="STRING" id="30611.ENSOGAP00000019424"/>
<organism evidence="9 10">
    <name type="scientific">Otolemur garnettii</name>
    <name type="common">Small-eared galago</name>
    <name type="synonym">Garnett's greater bushbaby</name>
    <dbReference type="NCBI Taxonomy" id="30611"/>
    <lineage>
        <taxon>Eukaryota</taxon>
        <taxon>Metazoa</taxon>
        <taxon>Chordata</taxon>
        <taxon>Craniata</taxon>
        <taxon>Vertebrata</taxon>
        <taxon>Euteleostomi</taxon>
        <taxon>Mammalia</taxon>
        <taxon>Eutheria</taxon>
        <taxon>Euarchontoglires</taxon>
        <taxon>Primates</taxon>
        <taxon>Strepsirrhini</taxon>
        <taxon>Lorisiformes</taxon>
        <taxon>Galagidae</taxon>
        <taxon>Otolemur</taxon>
    </lineage>
</organism>
<evidence type="ECO:0000313" key="9">
    <source>
        <dbReference type="Ensembl" id="ENSOGAP00000019424.1"/>
    </source>
</evidence>
<dbReference type="GeneTree" id="ENSGT00940000160949"/>
<evidence type="ECO:0000256" key="2">
    <source>
        <dbReference type="ARBA" id="ARBA00022737"/>
    </source>
</evidence>
<dbReference type="AlphaFoldDB" id="H0XTI2"/>
<dbReference type="SUPFAM" id="SSF57850">
    <property type="entry name" value="RING/U-box"/>
    <property type="match status" value="1"/>
</dbReference>
<dbReference type="EMBL" id="AAQR03000071">
    <property type="status" value="NOT_ANNOTATED_CDS"/>
    <property type="molecule type" value="Genomic_DNA"/>
</dbReference>
<keyword evidence="3 5" id="KW-0863">Zinc-finger</keyword>
<protein>
    <recommendedName>
        <fullName evidence="8">RING-type domain-containing protein</fullName>
    </recommendedName>
</protein>